<dbReference type="EMBL" id="LAEW01000001">
    <property type="protein sequence ID" value="KJQ45859.1"/>
    <property type="molecule type" value="Genomic_DNA"/>
</dbReference>
<evidence type="ECO:0000313" key="3">
    <source>
        <dbReference type="Proteomes" id="UP000033624"/>
    </source>
</evidence>
<dbReference type="Proteomes" id="UP000033624">
    <property type="component" value="Unassembled WGS sequence"/>
</dbReference>
<proteinExistence type="predicted"/>
<gene>
    <name evidence="1" type="ORF">TS59_1079</name>
    <name evidence="2" type="ORF">TS59_1092</name>
</gene>
<dbReference type="Gene3D" id="3.40.50.720">
    <property type="entry name" value="NAD(P)-binding Rossmann-like Domain"/>
    <property type="match status" value="1"/>
</dbReference>
<dbReference type="RefSeq" id="WP_230592187.1">
    <property type="nucleotide sequence ID" value="NZ_LAEW01000001.1"/>
</dbReference>
<evidence type="ECO:0000313" key="1">
    <source>
        <dbReference type="EMBL" id="KJQ45758.1"/>
    </source>
</evidence>
<name>A0AAE2JSU2_MYCMY</name>
<sequence>MNTLKALPTNINSYDYIFIGCGLSTATVCAKLPKSKRILIIEKRAHIGGNVYDHKKMIF</sequence>
<dbReference type="Pfam" id="PF13450">
    <property type="entry name" value="NAD_binding_8"/>
    <property type="match status" value="1"/>
</dbReference>
<dbReference type="EMBL" id="LAEW01000001">
    <property type="protein sequence ID" value="KJQ45758.1"/>
    <property type="molecule type" value="Genomic_DNA"/>
</dbReference>
<organism evidence="2 3">
    <name type="scientific">Mycoplasma mycoides subsp. mycoides</name>
    <dbReference type="NCBI Taxonomy" id="2103"/>
    <lineage>
        <taxon>Bacteria</taxon>
        <taxon>Bacillati</taxon>
        <taxon>Mycoplasmatota</taxon>
        <taxon>Mollicutes</taxon>
        <taxon>Mycoplasmataceae</taxon>
        <taxon>Mycoplasma</taxon>
    </lineage>
</organism>
<comment type="caution">
    <text evidence="2">The sequence shown here is derived from an EMBL/GenBank/DDBJ whole genome shotgun (WGS) entry which is preliminary data.</text>
</comment>
<evidence type="ECO:0000313" key="2">
    <source>
        <dbReference type="EMBL" id="KJQ45859.1"/>
    </source>
</evidence>
<accession>A0AAE2JSU2</accession>
<reference evidence="2 3" key="1">
    <citation type="submission" date="2015-02" db="EMBL/GenBank/DDBJ databases">
        <title>Mycoplasma mycoides subsp. mycoides strain:B237 Genome sequencing.</title>
        <authorList>
            <person name="Fischer A."/>
            <person name="Santana-Cruz I."/>
            <person name="Schieck E."/>
            <person name="Gourle H."/>
            <person name="Lambert M."/>
            <person name="Nadendla S."/>
            <person name="Miller R.A."/>
            <person name="Weber J."/>
            <person name="Bongcam-Rudloff E."/>
            <person name="Vashee S."/>
            <person name="Frey J."/>
            <person name="Jores J."/>
        </authorList>
    </citation>
    <scope>NUCLEOTIDE SEQUENCE [LARGE SCALE GENOMIC DNA]</scope>
    <source>
        <strain evidence="2 3">B237</strain>
    </source>
</reference>
<protein>
    <submittedName>
        <fullName evidence="2">NAD(P)-binding Rossmann-like domain protein</fullName>
    </submittedName>
</protein>
<dbReference type="AlphaFoldDB" id="A0AAE2JSU2"/>